<evidence type="ECO:0000256" key="6">
    <source>
        <dbReference type="ARBA" id="ARBA00022525"/>
    </source>
</evidence>
<evidence type="ECO:0000256" key="7">
    <source>
        <dbReference type="ARBA" id="ARBA00022553"/>
    </source>
</evidence>
<feature type="chain" id="PRO_5040992599" description="CD44 antigen" evidence="27">
    <location>
        <begin position="19"/>
        <end position="373"/>
    </location>
</feature>
<evidence type="ECO:0000256" key="17">
    <source>
        <dbReference type="ARBA" id="ARBA00023273"/>
    </source>
</evidence>
<dbReference type="GO" id="GO:0006954">
    <property type="term" value="P:inflammatory response"/>
    <property type="evidence" value="ECO:0007669"/>
    <property type="project" value="TreeGrafter"/>
</dbReference>
<dbReference type="GO" id="GO:0005576">
    <property type="term" value="C:extracellular region"/>
    <property type="evidence" value="ECO:0007669"/>
    <property type="project" value="UniProtKB-SubCell"/>
</dbReference>
<keyword evidence="15" id="KW-0675">Receptor</keyword>
<reference evidence="29" key="1">
    <citation type="submission" date="2021-02" db="EMBL/GenBank/DDBJ databases">
        <title>Comparative genomics reveals that relaxation of natural selection precedes convergent phenotypic evolution of cavefish.</title>
        <authorList>
            <person name="Peng Z."/>
        </authorList>
    </citation>
    <scope>NUCLEOTIDE SEQUENCE</scope>
    <source>
        <tissue evidence="29">Muscle</tissue>
    </source>
</reference>
<keyword evidence="11" id="KW-0654">Proteoglycan</keyword>
<evidence type="ECO:0000256" key="2">
    <source>
        <dbReference type="ARBA" id="ARBA00004251"/>
    </source>
</evidence>
<dbReference type="GO" id="GO:0007155">
    <property type="term" value="P:cell adhesion"/>
    <property type="evidence" value="ECO:0007669"/>
    <property type="project" value="UniProtKB-KW"/>
</dbReference>
<dbReference type="GO" id="GO:0070374">
    <property type="term" value="P:positive regulation of ERK1 and ERK2 cascade"/>
    <property type="evidence" value="ECO:0007669"/>
    <property type="project" value="TreeGrafter"/>
</dbReference>
<evidence type="ECO:0000313" key="30">
    <source>
        <dbReference type="Proteomes" id="UP001059041"/>
    </source>
</evidence>
<evidence type="ECO:0000256" key="20">
    <source>
        <dbReference type="ARBA" id="ARBA00031179"/>
    </source>
</evidence>
<keyword evidence="14 24" id="KW-1015">Disulfide bond</keyword>
<evidence type="ECO:0000256" key="14">
    <source>
        <dbReference type="ARBA" id="ARBA00023157"/>
    </source>
</evidence>
<feature type="transmembrane region" description="Helical" evidence="26">
    <location>
        <begin position="288"/>
        <end position="309"/>
    </location>
</feature>
<evidence type="ECO:0000256" key="24">
    <source>
        <dbReference type="PROSITE-ProRule" id="PRU00323"/>
    </source>
</evidence>
<dbReference type="AlphaFoldDB" id="A0A9W7X6F7"/>
<dbReference type="GO" id="GO:0035692">
    <property type="term" value="C:macrophage migration inhibitory factor receptor complex"/>
    <property type="evidence" value="ECO:0007669"/>
    <property type="project" value="TreeGrafter"/>
</dbReference>
<protein>
    <recommendedName>
        <fullName evidence="4">CD44 antigen</fullName>
    </recommendedName>
    <alternativeName>
        <fullName evidence="22">GP90 lymphocyte homing/adhesion receptor</fullName>
    </alternativeName>
    <alternativeName>
        <fullName evidence="21">HUTCH-I</fullName>
    </alternativeName>
    <alternativeName>
        <fullName evidence="23">Hermes antigen</fullName>
    </alternativeName>
    <alternativeName>
        <fullName evidence="20">Hyaluronate receptor</fullName>
    </alternativeName>
    <alternativeName>
        <fullName evidence="18">Phagocytic glycoprotein 1</fullName>
    </alternativeName>
    <alternativeName>
        <fullName evidence="19">Phagocytic glycoprotein I</fullName>
    </alternativeName>
</protein>
<dbReference type="Gene3D" id="3.10.100.10">
    <property type="entry name" value="Mannose-Binding Protein A, subunit A"/>
    <property type="match status" value="1"/>
</dbReference>
<feature type="signal peptide" evidence="27">
    <location>
        <begin position="1"/>
        <end position="18"/>
    </location>
</feature>
<dbReference type="GO" id="GO:0016323">
    <property type="term" value="C:basolateral plasma membrane"/>
    <property type="evidence" value="ECO:0007669"/>
    <property type="project" value="TreeGrafter"/>
</dbReference>
<feature type="non-terminal residue" evidence="29">
    <location>
        <position position="373"/>
    </location>
</feature>
<evidence type="ECO:0000256" key="27">
    <source>
        <dbReference type="SAM" id="SignalP"/>
    </source>
</evidence>
<comment type="subcellular location">
    <subcellularLocation>
        <location evidence="2">Cell membrane</location>
        <topology evidence="2">Single-pass type I membrane protein</topology>
    </subcellularLocation>
    <subcellularLocation>
        <location evidence="1">Cell projection</location>
        <location evidence="1">Microvillus</location>
    </subcellularLocation>
    <subcellularLocation>
        <location evidence="3">Secreted</location>
    </subcellularLocation>
</comment>
<evidence type="ECO:0000256" key="25">
    <source>
        <dbReference type="SAM" id="MobiDB-lite"/>
    </source>
</evidence>
<dbReference type="InterPro" id="IPR016187">
    <property type="entry name" value="CTDL_fold"/>
</dbReference>
<dbReference type="SUPFAM" id="SSF56436">
    <property type="entry name" value="C-type lectin-like"/>
    <property type="match status" value="1"/>
</dbReference>
<feature type="region of interest" description="Disordered" evidence="25">
    <location>
        <begin position="199"/>
        <end position="285"/>
    </location>
</feature>
<evidence type="ECO:0000256" key="4">
    <source>
        <dbReference type="ARBA" id="ARBA00020474"/>
    </source>
</evidence>
<dbReference type="InterPro" id="IPR016186">
    <property type="entry name" value="C-type_lectin-like/link_sf"/>
</dbReference>
<dbReference type="Pfam" id="PF00193">
    <property type="entry name" value="Xlink"/>
    <property type="match status" value="1"/>
</dbReference>
<dbReference type="PROSITE" id="PS50963">
    <property type="entry name" value="LINK_2"/>
    <property type="match status" value="1"/>
</dbReference>
<evidence type="ECO:0000256" key="5">
    <source>
        <dbReference type="ARBA" id="ARBA00022475"/>
    </source>
</evidence>
<keyword evidence="9 27" id="KW-0732">Signal</keyword>
<dbReference type="InterPro" id="IPR001231">
    <property type="entry name" value="CD44_antigen"/>
</dbReference>
<sequence length="373" mass="41043">WTLILVMVATGLPAIYHTAPVQGHSGRCSFAGVLHIEEASNYSLTFQNALELCQSLSYRLATQEQVIEAHKKGLRICRYGWIDGQNVAFLPHSSSPNCDSSSTEVTFHSEAAEYLSDVYCFNPSDPFDVSCEDAVKSASQTSSENSVRTVGKRNEDILEEALIEGFLVDVEKIDLTDTQDAKGPTNKFRFVRSAVKPTVLPPEEEGSGSGLNPGFPDFNQFSTRSSTVEPAEKETSENAREEVIMEGEGSKQDTSPTDKRGRNNVDKVWNSDSPSTPSTHQRKGSPSWLVILATSVVFGAILCIFAAIATKDKWYGPRKSKNKMSEDYSKAGTLPLSEKEKEIVKLSAANVQNGKTVDFHVASLDEHEREYLM</sequence>
<dbReference type="Proteomes" id="UP001059041">
    <property type="component" value="Linkage Group LG1"/>
</dbReference>
<dbReference type="PANTHER" id="PTHR10225">
    <property type="entry name" value="HYALURONAN RECEPTOR"/>
    <property type="match status" value="1"/>
</dbReference>
<evidence type="ECO:0000256" key="16">
    <source>
        <dbReference type="ARBA" id="ARBA00023180"/>
    </source>
</evidence>
<evidence type="ECO:0000256" key="18">
    <source>
        <dbReference type="ARBA" id="ARBA00029917"/>
    </source>
</evidence>
<dbReference type="EMBL" id="JAFHDT010000001">
    <property type="protein sequence ID" value="KAI7814806.1"/>
    <property type="molecule type" value="Genomic_DNA"/>
</dbReference>
<evidence type="ECO:0000256" key="19">
    <source>
        <dbReference type="ARBA" id="ARBA00029928"/>
    </source>
</evidence>
<evidence type="ECO:0000256" key="10">
    <source>
        <dbReference type="ARBA" id="ARBA00022889"/>
    </source>
</evidence>
<evidence type="ECO:0000256" key="11">
    <source>
        <dbReference type="ARBA" id="ARBA00022974"/>
    </source>
</evidence>
<dbReference type="GO" id="GO:0004896">
    <property type="term" value="F:cytokine receptor activity"/>
    <property type="evidence" value="ECO:0007669"/>
    <property type="project" value="TreeGrafter"/>
</dbReference>
<evidence type="ECO:0000256" key="9">
    <source>
        <dbReference type="ARBA" id="ARBA00022729"/>
    </source>
</evidence>
<keyword evidence="7" id="KW-0597">Phosphoprotein</keyword>
<keyword evidence="5" id="KW-1003">Cell membrane</keyword>
<evidence type="ECO:0000256" key="26">
    <source>
        <dbReference type="SAM" id="Phobius"/>
    </source>
</evidence>
<comment type="caution">
    <text evidence="29">The sequence shown here is derived from an EMBL/GenBank/DDBJ whole genome shotgun (WGS) entry which is preliminary data.</text>
</comment>
<dbReference type="GO" id="GO:0005540">
    <property type="term" value="F:hyaluronic acid binding"/>
    <property type="evidence" value="ECO:0007669"/>
    <property type="project" value="InterPro"/>
</dbReference>
<evidence type="ECO:0000256" key="1">
    <source>
        <dbReference type="ARBA" id="ARBA00004105"/>
    </source>
</evidence>
<keyword evidence="8 26" id="KW-0812">Transmembrane</keyword>
<gene>
    <name evidence="29" type="ORF">IRJ41_024065</name>
</gene>
<evidence type="ECO:0000256" key="15">
    <source>
        <dbReference type="ARBA" id="ARBA00023170"/>
    </source>
</evidence>
<evidence type="ECO:0000256" key="13">
    <source>
        <dbReference type="ARBA" id="ARBA00023136"/>
    </source>
</evidence>
<keyword evidence="6" id="KW-0964">Secreted</keyword>
<feature type="disulfide bond" evidence="24">
    <location>
        <begin position="77"/>
        <end position="98"/>
    </location>
</feature>
<evidence type="ECO:0000256" key="23">
    <source>
        <dbReference type="ARBA" id="ARBA00032917"/>
    </source>
</evidence>
<keyword evidence="17" id="KW-0966">Cell projection</keyword>
<keyword evidence="30" id="KW-1185">Reference proteome</keyword>
<keyword evidence="12 26" id="KW-1133">Transmembrane helix</keyword>
<keyword evidence="16" id="KW-0325">Glycoprotein</keyword>
<dbReference type="GO" id="GO:0005902">
    <property type="term" value="C:microvillus"/>
    <property type="evidence" value="ECO:0007669"/>
    <property type="project" value="UniProtKB-SubCell"/>
</dbReference>
<feature type="compositionally biased region" description="Polar residues" evidence="25">
    <location>
        <begin position="219"/>
        <end position="228"/>
    </location>
</feature>
<evidence type="ECO:0000256" key="22">
    <source>
        <dbReference type="ARBA" id="ARBA00032514"/>
    </source>
</evidence>
<keyword evidence="13 26" id="KW-0472">Membrane</keyword>
<dbReference type="InterPro" id="IPR043210">
    <property type="entry name" value="CD44_antigen-like"/>
</dbReference>
<organism evidence="29 30">
    <name type="scientific">Triplophysa rosa</name>
    <name type="common">Cave loach</name>
    <dbReference type="NCBI Taxonomy" id="992332"/>
    <lineage>
        <taxon>Eukaryota</taxon>
        <taxon>Metazoa</taxon>
        <taxon>Chordata</taxon>
        <taxon>Craniata</taxon>
        <taxon>Vertebrata</taxon>
        <taxon>Euteleostomi</taxon>
        <taxon>Actinopterygii</taxon>
        <taxon>Neopterygii</taxon>
        <taxon>Teleostei</taxon>
        <taxon>Ostariophysi</taxon>
        <taxon>Cypriniformes</taxon>
        <taxon>Nemacheilidae</taxon>
        <taxon>Triplophysa</taxon>
    </lineage>
</organism>
<feature type="compositionally biased region" description="Polar residues" evidence="25">
    <location>
        <begin position="270"/>
        <end position="279"/>
    </location>
</feature>
<dbReference type="PRINTS" id="PR00658">
    <property type="entry name" value="CD44"/>
</dbReference>
<evidence type="ECO:0000259" key="28">
    <source>
        <dbReference type="PROSITE" id="PS50963"/>
    </source>
</evidence>
<dbReference type="SMART" id="SM00445">
    <property type="entry name" value="LINK"/>
    <property type="match status" value="1"/>
</dbReference>
<proteinExistence type="predicted"/>
<evidence type="ECO:0000313" key="29">
    <source>
        <dbReference type="EMBL" id="KAI7814806.1"/>
    </source>
</evidence>
<dbReference type="InterPro" id="IPR000538">
    <property type="entry name" value="Link_dom"/>
</dbReference>
<keyword evidence="10" id="KW-0130">Cell adhesion</keyword>
<accession>A0A9W7X6F7</accession>
<evidence type="ECO:0000256" key="12">
    <source>
        <dbReference type="ARBA" id="ARBA00022989"/>
    </source>
</evidence>
<comment type="caution">
    <text evidence="24">Lacks conserved residue(s) required for the propagation of feature annotation.</text>
</comment>
<feature type="domain" description="Link" evidence="28">
    <location>
        <begin position="32"/>
        <end position="122"/>
    </location>
</feature>
<name>A0A9W7X6F7_TRIRA</name>
<dbReference type="PANTHER" id="PTHR10225:SF6">
    <property type="entry name" value="CD44 ANTIGEN"/>
    <property type="match status" value="1"/>
</dbReference>
<evidence type="ECO:0000256" key="8">
    <source>
        <dbReference type="ARBA" id="ARBA00022692"/>
    </source>
</evidence>
<evidence type="ECO:0000256" key="3">
    <source>
        <dbReference type="ARBA" id="ARBA00004613"/>
    </source>
</evidence>
<feature type="compositionally biased region" description="Basic and acidic residues" evidence="25">
    <location>
        <begin position="230"/>
        <end position="265"/>
    </location>
</feature>
<evidence type="ECO:0000256" key="21">
    <source>
        <dbReference type="ARBA" id="ARBA00031823"/>
    </source>
</evidence>